<evidence type="ECO:0000256" key="1">
    <source>
        <dbReference type="SAM" id="MobiDB-lite"/>
    </source>
</evidence>
<dbReference type="Proteomes" id="UP000291117">
    <property type="component" value="Unassembled WGS sequence"/>
</dbReference>
<dbReference type="InterPro" id="IPR005653">
    <property type="entry name" value="OstA-like_N"/>
</dbReference>
<keyword evidence="2" id="KW-0732">Signal</keyword>
<dbReference type="RefSeq" id="WP_131610064.1">
    <property type="nucleotide sequence ID" value="NZ_SJSM01000009.1"/>
</dbReference>
<dbReference type="Pfam" id="PF13100">
    <property type="entry name" value="OstA_2"/>
    <property type="match status" value="1"/>
</dbReference>
<feature type="region of interest" description="Disordered" evidence="1">
    <location>
        <begin position="661"/>
        <end position="758"/>
    </location>
</feature>
<feature type="compositionally biased region" description="Basic and acidic residues" evidence="1">
    <location>
        <begin position="693"/>
        <end position="719"/>
    </location>
</feature>
<feature type="compositionally biased region" description="Low complexity" evidence="1">
    <location>
        <begin position="674"/>
        <end position="692"/>
    </location>
</feature>
<keyword evidence="5" id="KW-1185">Reference proteome</keyword>
<organism evidence="4 5">
    <name type="scientific">Pedobacter hiemivivus</name>
    <dbReference type="NCBI Taxonomy" id="2530454"/>
    <lineage>
        <taxon>Bacteria</taxon>
        <taxon>Pseudomonadati</taxon>
        <taxon>Bacteroidota</taxon>
        <taxon>Sphingobacteriia</taxon>
        <taxon>Sphingobacteriales</taxon>
        <taxon>Sphingobacteriaceae</taxon>
        <taxon>Pedobacter</taxon>
    </lineage>
</organism>
<accession>A0A4R0N694</accession>
<comment type="caution">
    <text evidence="4">The sequence shown here is derived from an EMBL/GenBank/DDBJ whole genome shotgun (WGS) entry which is preliminary data.</text>
</comment>
<evidence type="ECO:0000313" key="5">
    <source>
        <dbReference type="Proteomes" id="UP000291117"/>
    </source>
</evidence>
<name>A0A4R0N694_9SPHI</name>
<reference evidence="4 5" key="1">
    <citation type="submission" date="2019-02" db="EMBL/GenBank/DDBJ databases">
        <title>Pedobacter sp. RP-3-8 sp. nov., isolated from Arctic soil.</title>
        <authorList>
            <person name="Dahal R.H."/>
        </authorList>
    </citation>
    <scope>NUCLEOTIDE SEQUENCE [LARGE SCALE GENOMIC DNA]</scope>
    <source>
        <strain evidence="4 5">RP-3-8</strain>
    </source>
</reference>
<feature type="chain" id="PRO_5020675969" description="Organic solvent tolerance-like N-terminal domain-containing protein" evidence="2">
    <location>
        <begin position="20"/>
        <end position="758"/>
    </location>
</feature>
<evidence type="ECO:0000259" key="3">
    <source>
        <dbReference type="Pfam" id="PF13100"/>
    </source>
</evidence>
<evidence type="ECO:0000313" key="4">
    <source>
        <dbReference type="EMBL" id="TCC95538.1"/>
    </source>
</evidence>
<dbReference type="EMBL" id="SJSM01000009">
    <property type="protein sequence ID" value="TCC95538.1"/>
    <property type="molecule type" value="Genomic_DNA"/>
</dbReference>
<feature type="region of interest" description="Disordered" evidence="1">
    <location>
        <begin position="333"/>
        <end position="377"/>
    </location>
</feature>
<sequence>MQILRYFLILLLLPFSVLSQQKTKINVDSWTTSRVDAKKNISYLKNPVFRQDNATLTCDSAVFYITENVFDAYRNVHINQGDTINIYSDYLNYNGNTKIAHLTENVKMIDRESTLTTNILDYNMATKYGTYITGGKIVSKDVTLTSKNGYYFSNSRDAFFRYNVVVVTPETVINSDTLRYNTLTNWTYFYGPTNIKGKDDNLYTENGAYNTKTQYAYFGKKNLYTTGSKSLKGDSLYYDGIAGYGKAVRNIIFKDTTDKMVMYGQLGYYYKIDQKTIVTKNPYVGMGTADSIKVNDKLQPDSLWMGADTLETQMVLKKTLTLISSPVIKKDNELGEEEKEEKKVGFSKPKVTATEENISEKKQKRLDKRNGKGKEAAKLPLKNDKITLGKDSLAKDSSLKDSLAIPKKAIPLLKDSLLVSKADSLTKKGKDSTGKVLKSTLQLAKGKIDTTLKGKLPKDQIKSLPKDTVPFNPQDTVRTRVIKAYHNVRVYKSNMQATADSLFYTSADSTLRWYRDPILWSEGSQQTGDTIYLQLKNKKLNAVQVIQNAFLVNVNADSARYNQIKGRLITAFFKEGKLQNMFVDGNAESIFFNQNEKKIYTDMNQTVSSRLKVLFKNKEIAKIVIIREPEGVRTPIPELKEDVFLTGFKWKPELRPLSKKEVINGKPKAKAPAKKATPAASKTTGKPAAATKGKTEQKGTPVDQRDTVKKATPVLKKDSTAVVPVAPRTEVTPIKTNPDTTKVKTDTIKPVSAPLKKI</sequence>
<feature type="signal peptide" evidence="2">
    <location>
        <begin position="1"/>
        <end position="19"/>
    </location>
</feature>
<dbReference type="OrthoDB" id="9805931at2"/>
<feature type="domain" description="Organic solvent tolerance-like N-terminal" evidence="3">
    <location>
        <begin position="24"/>
        <end position="176"/>
    </location>
</feature>
<gene>
    <name evidence="4" type="ORF">EZ444_15525</name>
</gene>
<protein>
    <recommendedName>
        <fullName evidence="3">Organic solvent tolerance-like N-terminal domain-containing protein</fullName>
    </recommendedName>
</protein>
<feature type="compositionally biased region" description="Basic and acidic residues" evidence="1">
    <location>
        <begin position="368"/>
        <end position="377"/>
    </location>
</feature>
<evidence type="ECO:0000256" key="2">
    <source>
        <dbReference type="SAM" id="SignalP"/>
    </source>
</evidence>
<dbReference type="Gene3D" id="2.60.450.10">
    <property type="entry name" value="Lipopolysaccharide (LPS) transport protein A like domain"/>
    <property type="match status" value="2"/>
</dbReference>
<dbReference type="AlphaFoldDB" id="A0A4R0N694"/>
<proteinExistence type="predicted"/>